<dbReference type="Pfam" id="PF01850">
    <property type="entry name" value="PIN"/>
    <property type="match status" value="1"/>
</dbReference>
<dbReference type="InterPro" id="IPR051619">
    <property type="entry name" value="TypeII_TA_RNase_PINc/VapC"/>
</dbReference>
<dbReference type="SUPFAM" id="SSF88723">
    <property type="entry name" value="PIN domain-like"/>
    <property type="match status" value="1"/>
</dbReference>
<dbReference type="InterPro" id="IPR029060">
    <property type="entry name" value="PIN-like_dom_sf"/>
</dbReference>
<evidence type="ECO:0000259" key="2">
    <source>
        <dbReference type="Pfam" id="PF01850"/>
    </source>
</evidence>
<dbReference type="EMBL" id="DRXG01000059">
    <property type="protein sequence ID" value="HHN52250.1"/>
    <property type="molecule type" value="Genomic_DNA"/>
</dbReference>
<name>A0A7J3WC58_CALS0</name>
<accession>A0A7J3WC58</accession>
<evidence type="ECO:0000256" key="1">
    <source>
        <dbReference type="ARBA" id="ARBA00022842"/>
    </source>
</evidence>
<reference evidence="3" key="1">
    <citation type="journal article" date="2020" name="mSystems">
        <title>Genome- and Community-Level Interaction Insights into Carbon Utilization and Element Cycling Functions of Hydrothermarchaeota in Hydrothermal Sediment.</title>
        <authorList>
            <person name="Zhou Z."/>
            <person name="Liu Y."/>
            <person name="Xu W."/>
            <person name="Pan J."/>
            <person name="Luo Z.H."/>
            <person name="Li M."/>
        </authorList>
    </citation>
    <scope>NUCLEOTIDE SEQUENCE [LARGE SCALE GENOMIC DNA]</scope>
    <source>
        <strain evidence="3">SpSt-1073</strain>
    </source>
</reference>
<protein>
    <submittedName>
        <fullName evidence="3">PIN domain-containing protein</fullName>
    </submittedName>
</protein>
<dbReference type="PANTHER" id="PTHR35901">
    <property type="entry name" value="RIBONUCLEASE VAPC3"/>
    <property type="match status" value="1"/>
</dbReference>
<dbReference type="InterPro" id="IPR002716">
    <property type="entry name" value="PIN_dom"/>
</dbReference>
<sequence>MEEEKILVLDASVAVKWFNVEPFRDKALLIRDKYVRGEVDLIAPCLLFFEVANALRYNPRFGIEEVKSALAALEDLGITIHDLRGELKFFAVEAAYRYGITFFDSSYVALAMMENAVLYTADKEVVAKTMLPNVKHLAELAP</sequence>
<dbReference type="InterPro" id="IPR044153">
    <property type="entry name" value="PIN_Pae0151-like"/>
</dbReference>
<evidence type="ECO:0000313" key="3">
    <source>
        <dbReference type="EMBL" id="HHN52250.1"/>
    </source>
</evidence>
<dbReference type="Gene3D" id="3.40.50.1010">
    <property type="entry name" value="5'-nuclease"/>
    <property type="match status" value="1"/>
</dbReference>
<dbReference type="PANTHER" id="PTHR35901:SF1">
    <property type="entry name" value="EXONUCLEASE VAPC9"/>
    <property type="match status" value="1"/>
</dbReference>
<keyword evidence="1" id="KW-0460">Magnesium</keyword>
<dbReference type="AlphaFoldDB" id="A0A7J3WC58"/>
<feature type="domain" description="PIN" evidence="2">
    <location>
        <begin position="8"/>
        <end position="124"/>
    </location>
</feature>
<organism evidence="3">
    <name type="scientific">Caldiarchaeum subterraneum</name>
    <dbReference type="NCBI Taxonomy" id="311458"/>
    <lineage>
        <taxon>Archaea</taxon>
        <taxon>Nitrososphaerota</taxon>
        <taxon>Candidatus Caldarchaeales</taxon>
        <taxon>Candidatus Caldarchaeaceae</taxon>
        <taxon>Candidatus Caldarchaeum</taxon>
    </lineage>
</organism>
<proteinExistence type="predicted"/>
<comment type="caution">
    <text evidence="3">The sequence shown here is derived from an EMBL/GenBank/DDBJ whole genome shotgun (WGS) entry which is preliminary data.</text>
</comment>
<dbReference type="CDD" id="cd09873">
    <property type="entry name" value="PIN_Pae0151-like"/>
    <property type="match status" value="1"/>
</dbReference>
<gene>
    <name evidence="3" type="ORF">ENM30_02940</name>
</gene>